<dbReference type="GO" id="GO:0016787">
    <property type="term" value="F:hydrolase activity"/>
    <property type="evidence" value="ECO:0007669"/>
    <property type="project" value="UniProtKB-KW"/>
</dbReference>
<evidence type="ECO:0000256" key="2">
    <source>
        <dbReference type="SAM" id="MobiDB-lite"/>
    </source>
</evidence>
<keyword evidence="1" id="KW-0378">Hydrolase</keyword>
<keyword evidence="1" id="KW-0227">DNA damage</keyword>
<feature type="non-terminal residue" evidence="6">
    <location>
        <position position="1"/>
    </location>
</feature>
<comment type="caution">
    <text evidence="6">The sequence shown here is derived from an EMBL/GenBank/DDBJ whole genome shotgun (WGS) entry which is preliminary data.</text>
</comment>
<dbReference type="PANTHER" id="PTHR47642:SF5">
    <property type="entry name" value="ATP-DEPENDENT DNA HELICASE"/>
    <property type="match status" value="1"/>
</dbReference>
<dbReference type="InterPro" id="IPR046700">
    <property type="entry name" value="DUF6570"/>
</dbReference>
<comment type="catalytic activity">
    <reaction evidence="1">
        <text>ATP + H2O = ADP + phosphate + H(+)</text>
        <dbReference type="Rhea" id="RHEA:13065"/>
        <dbReference type="ChEBI" id="CHEBI:15377"/>
        <dbReference type="ChEBI" id="CHEBI:15378"/>
        <dbReference type="ChEBI" id="CHEBI:30616"/>
        <dbReference type="ChEBI" id="CHEBI:43474"/>
        <dbReference type="ChEBI" id="CHEBI:456216"/>
        <dbReference type="EC" id="5.6.2.3"/>
    </reaction>
</comment>
<dbReference type="PANTHER" id="PTHR47642">
    <property type="entry name" value="ATP-DEPENDENT DNA HELICASE"/>
    <property type="match status" value="1"/>
</dbReference>
<keyword evidence="1" id="KW-0234">DNA repair</keyword>
<evidence type="ECO:0000313" key="6">
    <source>
        <dbReference type="EMBL" id="CAF4134937.1"/>
    </source>
</evidence>
<dbReference type="GO" id="GO:0000723">
    <property type="term" value="P:telomere maintenance"/>
    <property type="evidence" value="ECO:0007669"/>
    <property type="project" value="InterPro"/>
</dbReference>
<dbReference type="Proteomes" id="UP000663844">
    <property type="component" value="Unassembled WGS sequence"/>
</dbReference>
<evidence type="ECO:0000256" key="1">
    <source>
        <dbReference type="RuleBase" id="RU363044"/>
    </source>
</evidence>
<evidence type="ECO:0000259" key="5">
    <source>
        <dbReference type="Pfam" id="PF20209"/>
    </source>
</evidence>
<dbReference type="InterPro" id="IPR010285">
    <property type="entry name" value="DNA_helicase_pif1-like_DEAD"/>
</dbReference>
<dbReference type="Pfam" id="PF05970">
    <property type="entry name" value="PIF1"/>
    <property type="match status" value="1"/>
</dbReference>
<keyword evidence="1" id="KW-0347">Helicase</keyword>
<sequence>MSMSVLRQSTCIVCNIRTFANTMKVHALKDILNVDKLSSPTDFMNIISEAQQVAQEEIDEHSNTFSLSNTVFYKKGYNIAEKTGNICQQCYSALSKDKIPMFSVANKMWIGDVPLELQQLTIAEEKLISLYRHSSCVIKLQSPFHHHSTAQAALKGNVITFMHNMPNIVTSLPLDVEDLSDTLKIVFIGAHSPDRVQLRRICGVRRQKIRNALIWLKNHNYMYRMIPINEVNIAKLPEDDVPESIWTTLERIENANDGNAERAGFTVDPLTHATAQGESNVTDICPMSTSAVLDVNGTTISSEDIGVHLLHKVSNNLSNLPSDSLEKSAEDEDNVYMIPRSHMPINDCFNPELLLGLYPTLFPYGCGAPQDSSRPVPVSLEQHIRYLLAYDDQRFEKHHSFLFVLFNIMQRRQACWNATLMASRPYFQDAASDLQTLTSKEIEAALITINKKTFSSVDNPRINMLMRQIKTVGGNVMGSAYSRAALRNQIHGLIFNQGLPSIFMTINPADIHSRVALYFAGVDLDLDTIIPEKIPSTYERAQIIASHPVATARFFNVLISSILKCMVEKGVLGPIKAYFGTVENQGRGSLHLHILMWLDHNLTPSQLKESVQNEEFRKGLLNYLEDIVKQDLSNFDISGTNVHEQHMGTSLNDHHSTDPMSNDMLVTATNKNLAQLEINTTKLTTSIMPTPKPSMPDFEFTFKKDIVELRQRCQGVVLKAVQSFEKQKLNMDAIANAEEKSRRLVLRCYNTLASQQELSGVQVASYLMGWPDHYTTHEFVNLFLIGIENYLQTMLLEAQLKRQRQGTDTTTDIDNDESCIETEEQFLLQPAETNNKYVYVNTRIDYQHRSTALDNLCLYDYIRLYRKKPADAKDRKQLKAQAEMRSVQSKDPQRGRPFSEREAFLVGHPQAASHINIKRMKPVVPVLLGPPVPRKDRDDTKERYCRSILALFVPWRSIQDVCGVDQTWEEAFQIRQTRILPTSWKIIDNIQLLQECKNDRDEHLQQVIEAAQTETGGDYLYSNRNDSDSDDENTEILDILEAIDITGIPTINDNASKSEQIYFERIVQAVDQANRFVNIRNSRMRSTNRLIYSSISNNYLNVEHKHLVPATSDLIQLNDRWQRKIKEDKERIRNASICEPLEDGFIEKHDTVEKELIETLEDSVPSNFDNENRLLSSRSIIPVTKITVPNEITRESIATQFTLNKNQKAAFMIITGHLDGLDKLNEGDKQDQLIMCVPGCGGTGKSQLIRAITAYFTQTNRAHKLRKLAPTSVAAAEIEGMTIHSFLGEGRNRKKKSKNMDRPGQTKLENAWRFVEYIILDEMSMVGLSLLARLNKLVATAKHCDPMTTMG</sequence>
<dbReference type="EC" id="5.6.2.3" evidence="1"/>
<dbReference type="InterPro" id="IPR051055">
    <property type="entry name" value="PIF1_helicase"/>
</dbReference>
<dbReference type="GO" id="GO:0006281">
    <property type="term" value="P:DNA repair"/>
    <property type="evidence" value="ECO:0007669"/>
    <property type="project" value="UniProtKB-KW"/>
</dbReference>
<feature type="domain" description="DUF6570" evidence="5">
    <location>
        <begin position="96"/>
        <end position="233"/>
    </location>
</feature>
<dbReference type="EMBL" id="CAJOAZ010006452">
    <property type="protein sequence ID" value="CAF4134937.1"/>
    <property type="molecule type" value="Genomic_DNA"/>
</dbReference>
<reference evidence="6" key="1">
    <citation type="submission" date="2021-02" db="EMBL/GenBank/DDBJ databases">
        <authorList>
            <person name="Nowell W R."/>
        </authorList>
    </citation>
    <scope>NUCLEOTIDE SEQUENCE</scope>
</reference>
<comment type="cofactor">
    <cofactor evidence="1">
        <name>Mg(2+)</name>
        <dbReference type="ChEBI" id="CHEBI:18420"/>
    </cofactor>
</comment>
<dbReference type="Pfam" id="PF14214">
    <property type="entry name" value="Helitron_like_N"/>
    <property type="match status" value="1"/>
</dbReference>
<proteinExistence type="inferred from homology"/>
<dbReference type="GO" id="GO:0043139">
    <property type="term" value="F:5'-3' DNA helicase activity"/>
    <property type="evidence" value="ECO:0007669"/>
    <property type="project" value="UniProtKB-EC"/>
</dbReference>
<gene>
    <name evidence="6" type="ORF">OXD698_LOCUS37219</name>
</gene>
<dbReference type="SUPFAM" id="SSF52540">
    <property type="entry name" value="P-loop containing nucleoside triphosphate hydrolases"/>
    <property type="match status" value="1"/>
</dbReference>
<dbReference type="InterPro" id="IPR027417">
    <property type="entry name" value="P-loop_NTPase"/>
</dbReference>
<protein>
    <recommendedName>
        <fullName evidence="1">ATP-dependent DNA helicase</fullName>
        <ecNumber evidence="1">5.6.2.3</ecNumber>
    </recommendedName>
</protein>
<feature type="domain" description="DNA helicase Pif1-like DEAD-box helicase" evidence="3">
    <location>
        <begin position="1229"/>
        <end position="1338"/>
    </location>
</feature>
<comment type="similarity">
    <text evidence="1">Belongs to the helicase family.</text>
</comment>
<evidence type="ECO:0000259" key="4">
    <source>
        <dbReference type="Pfam" id="PF14214"/>
    </source>
</evidence>
<dbReference type="GO" id="GO:0005524">
    <property type="term" value="F:ATP binding"/>
    <property type="evidence" value="ECO:0007669"/>
    <property type="project" value="UniProtKB-KW"/>
</dbReference>
<keyword evidence="1" id="KW-0233">DNA recombination</keyword>
<organism evidence="6 7">
    <name type="scientific">Adineta steineri</name>
    <dbReference type="NCBI Taxonomy" id="433720"/>
    <lineage>
        <taxon>Eukaryota</taxon>
        <taxon>Metazoa</taxon>
        <taxon>Spiralia</taxon>
        <taxon>Gnathifera</taxon>
        <taxon>Rotifera</taxon>
        <taxon>Eurotatoria</taxon>
        <taxon>Bdelloidea</taxon>
        <taxon>Adinetida</taxon>
        <taxon>Adinetidae</taxon>
        <taxon>Adineta</taxon>
    </lineage>
</organism>
<evidence type="ECO:0000313" key="7">
    <source>
        <dbReference type="Proteomes" id="UP000663844"/>
    </source>
</evidence>
<feature type="region of interest" description="Disordered" evidence="2">
    <location>
        <begin position="873"/>
        <end position="897"/>
    </location>
</feature>
<dbReference type="GO" id="GO:0006310">
    <property type="term" value="P:DNA recombination"/>
    <property type="evidence" value="ECO:0007669"/>
    <property type="project" value="UniProtKB-KW"/>
</dbReference>
<accession>A0A819XDU6</accession>
<dbReference type="Pfam" id="PF20209">
    <property type="entry name" value="DUF6570"/>
    <property type="match status" value="1"/>
</dbReference>
<keyword evidence="1" id="KW-0067">ATP-binding</keyword>
<name>A0A819XDU6_9BILA</name>
<evidence type="ECO:0000259" key="3">
    <source>
        <dbReference type="Pfam" id="PF05970"/>
    </source>
</evidence>
<dbReference type="Gene3D" id="3.40.50.300">
    <property type="entry name" value="P-loop containing nucleotide triphosphate hydrolases"/>
    <property type="match status" value="1"/>
</dbReference>
<dbReference type="InterPro" id="IPR025476">
    <property type="entry name" value="Helitron_helicase-like"/>
</dbReference>
<keyword evidence="1" id="KW-0547">Nucleotide-binding</keyword>
<feature type="domain" description="Helitron helicase-like" evidence="4">
    <location>
        <begin position="383"/>
        <end position="596"/>
    </location>
</feature>